<evidence type="ECO:0000313" key="3">
    <source>
        <dbReference type="Proteomes" id="UP000324222"/>
    </source>
</evidence>
<dbReference type="Proteomes" id="UP000324222">
    <property type="component" value="Unassembled WGS sequence"/>
</dbReference>
<reference evidence="2 3" key="1">
    <citation type="submission" date="2019-05" db="EMBL/GenBank/DDBJ databases">
        <title>Another draft genome of Portunus trituberculatus and its Hox gene families provides insights of decapod evolution.</title>
        <authorList>
            <person name="Jeong J.-H."/>
            <person name="Song I."/>
            <person name="Kim S."/>
            <person name="Choi T."/>
            <person name="Kim D."/>
            <person name="Ryu S."/>
            <person name="Kim W."/>
        </authorList>
    </citation>
    <scope>NUCLEOTIDE SEQUENCE [LARGE SCALE GENOMIC DNA]</scope>
    <source>
        <tissue evidence="2">Muscle</tissue>
    </source>
</reference>
<gene>
    <name evidence="2" type="ORF">E2C01_048030</name>
</gene>
<comment type="caution">
    <text evidence="2">The sequence shown here is derived from an EMBL/GenBank/DDBJ whole genome shotgun (WGS) entry which is preliminary data.</text>
</comment>
<dbReference type="AlphaFoldDB" id="A0A5B7GA43"/>
<name>A0A5B7GA43_PORTR</name>
<evidence type="ECO:0000313" key="2">
    <source>
        <dbReference type="EMBL" id="MPC54123.1"/>
    </source>
</evidence>
<protein>
    <submittedName>
        <fullName evidence="2">Uncharacterized protein</fullName>
    </submittedName>
</protein>
<organism evidence="2 3">
    <name type="scientific">Portunus trituberculatus</name>
    <name type="common">Swimming crab</name>
    <name type="synonym">Neptunus trituberculatus</name>
    <dbReference type="NCBI Taxonomy" id="210409"/>
    <lineage>
        <taxon>Eukaryota</taxon>
        <taxon>Metazoa</taxon>
        <taxon>Ecdysozoa</taxon>
        <taxon>Arthropoda</taxon>
        <taxon>Crustacea</taxon>
        <taxon>Multicrustacea</taxon>
        <taxon>Malacostraca</taxon>
        <taxon>Eumalacostraca</taxon>
        <taxon>Eucarida</taxon>
        <taxon>Decapoda</taxon>
        <taxon>Pleocyemata</taxon>
        <taxon>Brachyura</taxon>
        <taxon>Eubrachyura</taxon>
        <taxon>Portunoidea</taxon>
        <taxon>Portunidae</taxon>
        <taxon>Portuninae</taxon>
        <taxon>Portunus</taxon>
    </lineage>
</organism>
<feature type="region of interest" description="Disordered" evidence="1">
    <location>
        <begin position="65"/>
        <end position="85"/>
    </location>
</feature>
<evidence type="ECO:0000256" key="1">
    <source>
        <dbReference type="SAM" id="MobiDB-lite"/>
    </source>
</evidence>
<accession>A0A5B7GA43</accession>
<proteinExistence type="predicted"/>
<sequence>MEARFFQQHFLAHRKSHYTSHIMYTTAPHMTLRHTCISDGIPDFTASHLNSQEFPVLTLLLPQTPRSTLTPAPSPTPVPRPRTTTLARTPQRHYTHILTLTCAQYSATGSFSSS</sequence>
<keyword evidence="3" id="KW-1185">Reference proteome</keyword>
<dbReference type="EMBL" id="VSRR010012123">
    <property type="protein sequence ID" value="MPC54123.1"/>
    <property type="molecule type" value="Genomic_DNA"/>
</dbReference>